<keyword evidence="1" id="KW-0732">Signal</keyword>
<evidence type="ECO:0000313" key="2">
    <source>
        <dbReference type="EMBL" id="KAJ7359556.1"/>
    </source>
</evidence>
<proteinExistence type="predicted"/>
<protein>
    <submittedName>
        <fullName evidence="2">Uncharacterized protein</fullName>
    </submittedName>
</protein>
<accession>A0AAD7AIG0</accession>
<dbReference type="AlphaFoldDB" id="A0AAD7AIG0"/>
<keyword evidence="3" id="KW-1185">Reference proteome</keyword>
<feature type="signal peptide" evidence="1">
    <location>
        <begin position="1"/>
        <end position="17"/>
    </location>
</feature>
<organism evidence="2 3">
    <name type="scientific">Mycena albidolilacea</name>
    <dbReference type="NCBI Taxonomy" id="1033008"/>
    <lineage>
        <taxon>Eukaryota</taxon>
        <taxon>Fungi</taxon>
        <taxon>Dikarya</taxon>
        <taxon>Basidiomycota</taxon>
        <taxon>Agaricomycotina</taxon>
        <taxon>Agaricomycetes</taxon>
        <taxon>Agaricomycetidae</taxon>
        <taxon>Agaricales</taxon>
        <taxon>Marasmiineae</taxon>
        <taxon>Mycenaceae</taxon>
        <taxon>Mycena</taxon>
    </lineage>
</organism>
<sequence>MKLFSSLIVLSLGLLTAVPSPDTMEFAVRDTDPSTSVVPLALYALFQTLEEAVIGVTYHRACQATTDEDEAFATPQTLLKFETDLVPQWHPMDELCQTMGSK</sequence>
<reference evidence="2" key="1">
    <citation type="submission" date="2023-03" db="EMBL/GenBank/DDBJ databases">
        <title>Massive genome expansion in bonnet fungi (Mycena s.s.) driven by repeated elements and novel gene families across ecological guilds.</title>
        <authorList>
            <consortium name="Lawrence Berkeley National Laboratory"/>
            <person name="Harder C.B."/>
            <person name="Miyauchi S."/>
            <person name="Viragh M."/>
            <person name="Kuo A."/>
            <person name="Thoen E."/>
            <person name="Andreopoulos B."/>
            <person name="Lu D."/>
            <person name="Skrede I."/>
            <person name="Drula E."/>
            <person name="Henrissat B."/>
            <person name="Morin E."/>
            <person name="Kohler A."/>
            <person name="Barry K."/>
            <person name="LaButti K."/>
            <person name="Morin E."/>
            <person name="Salamov A."/>
            <person name="Lipzen A."/>
            <person name="Mereny Z."/>
            <person name="Hegedus B."/>
            <person name="Baldrian P."/>
            <person name="Stursova M."/>
            <person name="Weitz H."/>
            <person name="Taylor A."/>
            <person name="Grigoriev I.V."/>
            <person name="Nagy L.G."/>
            <person name="Martin F."/>
            <person name="Kauserud H."/>
        </authorList>
    </citation>
    <scope>NUCLEOTIDE SEQUENCE</scope>
    <source>
        <strain evidence="2">CBHHK002</strain>
    </source>
</reference>
<gene>
    <name evidence="2" type="ORF">DFH08DRAFT_1074984</name>
</gene>
<name>A0AAD7AIG0_9AGAR</name>
<evidence type="ECO:0000256" key="1">
    <source>
        <dbReference type="SAM" id="SignalP"/>
    </source>
</evidence>
<feature type="chain" id="PRO_5042275814" evidence="1">
    <location>
        <begin position="18"/>
        <end position="102"/>
    </location>
</feature>
<comment type="caution">
    <text evidence="2">The sequence shown here is derived from an EMBL/GenBank/DDBJ whole genome shotgun (WGS) entry which is preliminary data.</text>
</comment>
<dbReference type="EMBL" id="JARIHO010000006">
    <property type="protein sequence ID" value="KAJ7359556.1"/>
    <property type="molecule type" value="Genomic_DNA"/>
</dbReference>
<dbReference type="Proteomes" id="UP001218218">
    <property type="component" value="Unassembled WGS sequence"/>
</dbReference>
<evidence type="ECO:0000313" key="3">
    <source>
        <dbReference type="Proteomes" id="UP001218218"/>
    </source>
</evidence>